<comment type="caution">
    <text evidence="2">The sequence shown here is derived from an EMBL/GenBank/DDBJ whole genome shotgun (WGS) entry which is preliminary data.</text>
</comment>
<accession>A0ABD0JT03</accession>
<evidence type="ECO:0000313" key="2">
    <source>
        <dbReference type="EMBL" id="KAK7478189.1"/>
    </source>
</evidence>
<sequence length="72" mass="8227">MDVPLQPRYGHEPSKWRGTRPAGKSNNTQPLARLRILTDHYDDLIIILQGAGRHRQMNIVVVPFPSSLWHSS</sequence>
<proteinExistence type="predicted"/>
<feature type="non-terminal residue" evidence="2">
    <location>
        <position position="72"/>
    </location>
</feature>
<keyword evidence="3" id="KW-1185">Reference proteome</keyword>
<dbReference type="AlphaFoldDB" id="A0ABD0JT03"/>
<evidence type="ECO:0000256" key="1">
    <source>
        <dbReference type="SAM" id="MobiDB-lite"/>
    </source>
</evidence>
<dbReference type="Proteomes" id="UP001519460">
    <property type="component" value="Unassembled WGS sequence"/>
</dbReference>
<dbReference type="EMBL" id="JACVVK020000331">
    <property type="protein sequence ID" value="KAK7478189.1"/>
    <property type="molecule type" value="Genomic_DNA"/>
</dbReference>
<protein>
    <submittedName>
        <fullName evidence="2">Uncharacterized protein</fullName>
    </submittedName>
</protein>
<name>A0ABD0JT03_9CAEN</name>
<evidence type="ECO:0000313" key="3">
    <source>
        <dbReference type="Proteomes" id="UP001519460"/>
    </source>
</evidence>
<gene>
    <name evidence="2" type="ORF">BaRGS_00030550</name>
</gene>
<reference evidence="2 3" key="1">
    <citation type="journal article" date="2023" name="Sci. Data">
        <title>Genome assembly of the Korean intertidal mud-creeper Batillaria attramentaria.</title>
        <authorList>
            <person name="Patra A.K."/>
            <person name="Ho P.T."/>
            <person name="Jun S."/>
            <person name="Lee S.J."/>
            <person name="Kim Y."/>
            <person name="Won Y.J."/>
        </authorList>
    </citation>
    <scope>NUCLEOTIDE SEQUENCE [LARGE SCALE GENOMIC DNA]</scope>
    <source>
        <strain evidence="2">Wonlab-2016</strain>
    </source>
</reference>
<feature type="region of interest" description="Disordered" evidence="1">
    <location>
        <begin position="1"/>
        <end position="29"/>
    </location>
</feature>
<organism evidence="2 3">
    <name type="scientific">Batillaria attramentaria</name>
    <dbReference type="NCBI Taxonomy" id="370345"/>
    <lineage>
        <taxon>Eukaryota</taxon>
        <taxon>Metazoa</taxon>
        <taxon>Spiralia</taxon>
        <taxon>Lophotrochozoa</taxon>
        <taxon>Mollusca</taxon>
        <taxon>Gastropoda</taxon>
        <taxon>Caenogastropoda</taxon>
        <taxon>Sorbeoconcha</taxon>
        <taxon>Cerithioidea</taxon>
        <taxon>Batillariidae</taxon>
        <taxon>Batillaria</taxon>
    </lineage>
</organism>